<evidence type="ECO:0000313" key="4">
    <source>
        <dbReference type="Proteomes" id="UP000007431"/>
    </source>
</evidence>
<dbReference type="STRING" id="578458.D8PWF3"/>
<dbReference type="OMA" id="WAFESED"/>
<dbReference type="AlphaFoldDB" id="D8PWF3"/>
<evidence type="ECO:0008006" key="5">
    <source>
        <dbReference type="Google" id="ProtNLM"/>
    </source>
</evidence>
<gene>
    <name evidence="3" type="ORF">SCHCODRAFT_51059</name>
</gene>
<accession>D8PWF3</accession>
<keyword evidence="2" id="KW-0802">TPR repeat</keyword>
<dbReference type="GO" id="GO:0051879">
    <property type="term" value="F:Hsp90 protein binding"/>
    <property type="evidence" value="ECO:0007669"/>
    <property type="project" value="TreeGrafter"/>
</dbReference>
<dbReference type="VEuPathDB" id="FungiDB:SCHCODRAFT_02482714"/>
<dbReference type="Gene3D" id="1.25.40.10">
    <property type="entry name" value="Tetratricopeptide repeat domain"/>
    <property type="match status" value="1"/>
</dbReference>
<protein>
    <recommendedName>
        <fullName evidence="5">Cns1/TTC4 wheel domain-containing protein</fullName>
    </recommendedName>
</protein>
<dbReference type="SUPFAM" id="SSF48452">
    <property type="entry name" value="TPR-like"/>
    <property type="match status" value="1"/>
</dbReference>
<organism evidence="4">
    <name type="scientific">Schizophyllum commune (strain H4-8 / FGSC 9210)</name>
    <name type="common">Split gill fungus</name>
    <dbReference type="NCBI Taxonomy" id="578458"/>
    <lineage>
        <taxon>Eukaryota</taxon>
        <taxon>Fungi</taxon>
        <taxon>Dikarya</taxon>
        <taxon>Basidiomycota</taxon>
        <taxon>Agaricomycotina</taxon>
        <taxon>Agaricomycetes</taxon>
        <taxon>Agaricomycetidae</taxon>
        <taxon>Agaricales</taxon>
        <taxon>Schizophyllaceae</taxon>
        <taxon>Schizophyllum</taxon>
    </lineage>
</organism>
<evidence type="ECO:0000256" key="2">
    <source>
        <dbReference type="ARBA" id="ARBA00022803"/>
    </source>
</evidence>
<dbReference type="Proteomes" id="UP000007431">
    <property type="component" value="Unassembled WGS sequence"/>
</dbReference>
<sequence>MQKLKTGTSVDLDKYDYEFLKTTVKPQTIWVVQLERGPVLDPKTRQPLSLDDIPNTPGAIPTFTLYVYDEKGSFRATHDVEHLPQPADLLMYFLHLADEAIPFLNSLSPQMSWRFETAAEAEFVTDGVYQKSTEVAQASGKLAAEAKDRGAAAMKRRDKAQAIAEYTTAIEQWERAITQKLSAEDEKDVLAKLAICHANRAAARLLDPSASDLKEVLKDGQAAVHYKPDYAKGYARQSAALTRMGRTEEAMDVLAKALRRPALAEEEGLVDMLIDLQTGGRGLSTDEATFKQWLIDLTMNDRASADRVLDLKGAWHRRLNDHMARWKKI</sequence>
<keyword evidence="4" id="KW-1185">Reference proteome</keyword>
<proteinExistence type="predicted"/>
<dbReference type="InParanoid" id="D8PWF3"/>
<evidence type="ECO:0000313" key="3">
    <source>
        <dbReference type="EMBL" id="EFJ01030.1"/>
    </source>
</evidence>
<dbReference type="HOGENOM" id="CLU_058859_0_0_1"/>
<keyword evidence="1" id="KW-0677">Repeat</keyword>
<dbReference type="eggNOG" id="ENOG502SNTQ">
    <property type="taxonomic scope" value="Eukaryota"/>
</dbReference>
<dbReference type="PANTHER" id="PTHR22904:SF523">
    <property type="entry name" value="STRESS-INDUCED-PHOSPHOPROTEIN 1"/>
    <property type="match status" value="1"/>
</dbReference>
<name>D8PWF3_SCHCM</name>
<dbReference type="EMBL" id="GL377303">
    <property type="protein sequence ID" value="EFJ01030.1"/>
    <property type="molecule type" value="Genomic_DNA"/>
</dbReference>
<dbReference type="PANTHER" id="PTHR22904">
    <property type="entry name" value="TPR REPEAT CONTAINING PROTEIN"/>
    <property type="match status" value="1"/>
</dbReference>
<dbReference type="InterPro" id="IPR011990">
    <property type="entry name" value="TPR-like_helical_dom_sf"/>
</dbReference>
<evidence type="ECO:0000256" key="1">
    <source>
        <dbReference type="ARBA" id="ARBA00022737"/>
    </source>
</evidence>
<reference evidence="3 4" key="1">
    <citation type="journal article" date="2010" name="Nat. Biotechnol.">
        <title>Genome sequence of the model mushroom Schizophyllum commune.</title>
        <authorList>
            <person name="Ohm R.A."/>
            <person name="de Jong J.F."/>
            <person name="Lugones L.G."/>
            <person name="Aerts A."/>
            <person name="Kothe E."/>
            <person name="Stajich J.E."/>
            <person name="de Vries R.P."/>
            <person name="Record E."/>
            <person name="Levasseur A."/>
            <person name="Baker S.E."/>
            <person name="Bartholomew K.A."/>
            <person name="Coutinho P.M."/>
            <person name="Erdmann S."/>
            <person name="Fowler T.J."/>
            <person name="Gathman A.C."/>
            <person name="Lombard V."/>
            <person name="Henrissat B."/>
            <person name="Knabe N."/>
            <person name="Kuees U."/>
            <person name="Lilly W.W."/>
            <person name="Lindquist E."/>
            <person name="Lucas S."/>
            <person name="Magnuson J.K."/>
            <person name="Piumi F."/>
            <person name="Raudaskoski M."/>
            <person name="Salamov A."/>
            <person name="Schmutz J."/>
            <person name="Schwarze F.W.M.R."/>
            <person name="vanKuyk P.A."/>
            <person name="Horton J.S."/>
            <person name="Grigoriev I.V."/>
            <person name="Woesten H.A.B."/>
        </authorList>
    </citation>
    <scope>NUCLEOTIDE SEQUENCE [LARGE SCALE GENOMIC DNA]</scope>
    <source>
        <strain evidence="4">H4-8 / FGSC 9210</strain>
    </source>
</reference>